<dbReference type="GO" id="GO:0006351">
    <property type="term" value="P:DNA-templated transcription"/>
    <property type="evidence" value="ECO:0007669"/>
    <property type="project" value="TreeGrafter"/>
</dbReference>
<dbReference type="InterPro" id="IPR036390">
    <property type="entry name" value="WH_DNA-bd_sf"/>
</dbReference>
<protein>
    <submittedName>
        <fullName evidence="6">Putative LysR family transcriptional regulator</fullName>
    </submittedName>
</protein>
<evidence type="ECO:0000256" key="2">
    <source>
        <dbReference type="ARBA" id="ARBA00023015"/>
    </source>
</evidence>
<dbReference type="SUPFAM" id="SSF46785">
    <property type="entry name" value="Winged helix' DNA-binding domain"/>
    <property type="match status" value="1"/>
</dbReference>
<dbReference type="GO" id="GO:0003700">
    <property type="term" value="F:DNA-binding transcription factor activity"/>
    <property type="evidence" value="ECO:0007669"/>
    <property type="project" value="InterPro"/>
</dbReference>
<dbReference type="InterPro" id="IPR036388">
    <property type="entry name" value="WH-like_DNA-bd_sf"/>
</dbReference>
<dbReference type="InterPro" id="IPR005119">
    <property type="entry name" value="LysR_subst-bd"/>
</dbReference>
<dbReference type="PROSITE" id="PS50931">
    <property type="entry name" value="HTH_LYSR"/>
    <property type="match status" value="1"/>
</dbReference>
<dbReference type="PANTHER" id="PTHR30537">
    <property type="entry name" value="HTH-TYPE TRANSCRIPTIONAL REGULATOR"/>
    <property type="match status" value="1"/>
</dbReference>
<evidence type="ECO:0000259" key="5">
    <source>
        <dbReference type="PROSITE" id="PS50931"/>
    </source>
</evidence>
<evidence type="ECO:0000256" key="1">
    <source>
        <dbReference type="ARBA" id="ARBA00009437"/>
    </source>
</evidence>
<name>A0A1Y2K5T2_9PROT</name>
<dbReference type="InterPro" id="IPR000847">
    <property type="entry name" value="LysR_HTH_N"/>
</dbReference>
<dbReference type="GO" id="GO:0043565">
    <property type="term" value="F:sequence-specific DNA binding"/>
    <property type="evidence" value="ECO:0007669"/>
    <property type="project" value="TreeGrafter"/>
</dbReference>
<dbReference type="Proteomes" id="UP000194003">
    <property type="component" value="Unassembled WGS sequence"/>
</dbReference>
<comment type="similarity">
    <text evidence="1">Belongs to the LysR transcriptional regulatory family.</text>
</comment>
<accession>A0A1Y2K5T2</accession>
<dbReference type="PANTHER" id="PTHR30537:SF5">
    <property type="entry name" value="HTH-TYPE TRANSCRIPTIONAL ACTIVATOR TTDR-RELATED"/>
    <property type="match status" value="1"/>
</dbReference>
<keyword evidence="4" id="KW-0804">Transcription</keyword>
<organism evidence="6 7">
    <name type="scientific">Magnetofaba australis IT-1</name>
    <dbReference type="NCBI Taxonomy" id="1434232"/>
    <lineage>
        <taxon>Bacteria</taxon>
        <taxon>Pseudomonadati</taxon>
        <taxon>Pseudomonadota</taxon>
        <taxon>Magnetococcia</taxon>
        <taxon>Magnetococcales</taxon>
        <taxon>Magnetococcaceae</taxon>
        <taxon>Magnetofaba</taxon>
    </lineage>
</organism>
<dbReference type="CDD" id="cd08471">
    <property type="entry name" value="PBP2_CrgA_like_2"/>
    <property type="match status" value="1"/>
</dbReference>
<evidence type="ECO:0000313" key="7">
    <source>
        <dbReference type="Proteomes" id="UP000194003"/>
    </source>
</evidence>
<dbReference type="Gene3D" id="3.40.190.290">
    <property type="match status" value="1"/>
</dbReference>
<dbReference type="FunFam" id="1.10.10.10:FF:000001">
    <property type="entry name" value="LysR family transcriptional regulator"/>
    <property type="match status" value="1"/>
</dbReference>
<feature type="domain" description="HTH lysR-type" evidence="5">
    <location>
        <begin position="1"/>
        <end position="59"/>
    </location>
</feature>
<dbReference type="EMBL" id="LVJN01000018">
    <property type="protein sequence ID" value="OSM04979.1"/>
    <property type="molecule type" value="Genomic_DNA"/>
</dbReference>
<keyword evidence="3" id="KW-0238">DNA-binding</keyword>
<evidence type="ECO:0000256" key="4">
    <source>
        <dbReference type="ARBA" id="ARBA00023163"/>
    </source>
</evidence>
<sequence>MDRFRALEVFVAVAEAGSLIGAAKALSISAPSVTRILGELESDLDVLLFHRSTRATTLTDPGRAFLTDARRILDDFHISRDAARGAHRAPKGVLRLTAPTLFGQLYVSPVLLGFLDRYPEMEAEAIYLDRIVNLIDEGFDLAVRIGALPETNLMAIRVGAVRRVLCAAEAYLSHAGIPQTLEALAEHRIIAARPVASTNAWRFAGGESVRVTPRVSFSTIPAAIDAAKSGWGVTQALSYQIGPEVDAGSLKIVLGDYEPEPMPVHIVHPEGRHVSAKVRAFIDMAVESLRANPLLKI</sequence>
<dbReference type="Pfam" id="PF03466">
    <property type="entry name" value="LysR_substrate"/>
    <property type="match status" value="1"/>
</dbReference>
<proteinExistence type="inferred from homology"/>
<dbReference type="Gene3D" id="1.10.10.10">
    <property type="entry name" value="Winged helix-like DNA-binding domain superfamily/Winged helix DNA-binding domain"/>
    <property type="match status" value="1"/>
</dbReference>
<dbReference type="RefSeq" id="WP_085441626.1">
    <property type="nucleotide sequence ID" value="NZ_LVJN01000018.1"/>
</dbReference>
<keyword evidence="7" id="KW-1185">Reference proteome</keyword>
<gene>
    <name evidence="6" type="ORF">MAIT1_03104</name>
</gene>
<dbReference type="STRING" id="1434232.MAIT1_03104"/>
<dbReference type="InterPro" id="IPR058163">
    <property type="entry name" value="LysR-type_TF_proteobact-type"/>
</dbReference>
<dbReference type="Pfam" id="PF00126">
    <property type="entry name" value="HTH_1"/>
    <property type="match status" value="1"/>
</dbReference>
<keyword evidence="2" id="KW-0805">Transcription regulation</keyword>
<dbReference type="SUPFAM" id="SSF53850">
    <property type="entry name" value="Periplasmic binding protein-like II"/>
    <property type="match status" value="1"/>
</dbReference>
<evidence type="ECO:0000256" key="3">
    <source>
        <dbReference type="ARBA" id="ARBA00023125"/>
    </source>
</evidence>
<evidence type="ECO:0000313" key="6">
    <source>
        <dbReference type="EMBL" id="OSM04979.1"/>
    </source>
</evidence>
<comment type="caution">
    <text evidence="6">The sequence shown here is derived from an EMBL/GenBank/DDBJ whole genome shotgun (WGS) entry which is preliminary data.</text>
</comment>
<dbReference type="AlphaFoldDB" id="A0A1Y2K5T2"/>
<reference evidence="6 7" key="1">
    <citation type="journal article" date="2016" name="BMC Genomics">
        <title>Combined genomic and structural analyses of a cultured magnetotactic bacterium reveals its niche adaptation to a dynamic environment.</title>
        <authorList>
            <person name="Araujo A.C."/>
            <person name="Morillo V."/>
            <person name="Cypriano J."/>
            <person name="Teixeira L.C."/>
            <person name="Leao P."/>
            <person name="Lyra S."/>
            <person name="Almeida L.G."/>
            <person name="Bazylinski D.A."/>
            <person name="Vasconcellos A.T."/>
            <person name="Abreu F."/>
            <person name="Lins U."/>
        </authorList>
    </citation>
    <scope>NUCLEOTIDE SEQUENCE [LARGE SCALE GENOMIC DNA]</scope>
    <source>
        <strain evidence="6 7">IT-1</strain>
    </source>
</reference>
<dbReference type="OrthoDB" id="9786526at2"/>